<keyword evidence="1" id="KW-0479">Metal-binding</keyword>
<organism evidence="5 6">
    <name type="scientific">Caloramator proteoclasticus DSM 10124</name>
    <dbReference type="NCBI Taxonomy" id="1121262"/>
    <lineage>
        <taxon>Bacteria</taxon>
        <taxon>Bacillati</taxon>
        <taxon>Bacillota</taxon>
        <taxon>Clostridia</taxon>
        <taxon>Eubacteriales</taxon>
        <taxon>Clostridiaceae</taxon>
        <taxon>Caloramator</taxon>
    </lineage>
</organism>
<reference evidence="6" key="1">
    <citation type="submission" date="2016-11" db="EMBL/GenBank/DDBJ databases">
        <authorList>
            <person name="Varghese N."/>
            <person name="Submissions S."/>
        </authorList>
    </citation>
    <scope>NUCLEOTIDE SEQUENCE [LARGE SCALE GENOMIC DNA]</scope>
    <source>
        <strain evidence="6">DSM 10124</strain>
    </source>
</reference>
<dbReference type="Gene3D" id="3.30.70.20">
    <property type="match status" value="1"/>
</dbReference>
<dbReference type="GO" id="GO:0046872">
    <property type="term" value="F:metal ion binding"/>
    <property type="evidence" value="ECO:0007669"/>
    <property type="project" value="UniProtKB-KW"/>
</dbReference>
<dbReference type="EMBL" id="FQVG01000011">
    <property type="protein sequence ID" value="SHE66547.1"/>
    <property type="molecule type" value="Genomic_DNA"/>
</dbReference>
<dbReference type="Pfam" id="PF00037">
    <property type="entry name" value="Fer4"/>
    <property type="match status" value="1"/>
</dbReference>
<proteinExistence type="predicted"/>
<evidence type="ECO:0000313" key="6">
    <source>
        <dbReference type="Proteomes" id="UP000184423"/>
    </source>
</evidence>
<dbReference type="PROSITE" id="PS00198">
    <property type="entry name" value="4FE4S_FER_1"/>
    <property type="match status" value="1"/>
</dbReference>
<protein>
    <submittedName>
        <fullName evidence="5">4Fe-4S binding domain-containing protein</fullName>
    </submittedName>
</protein>
<accession>A0A1M4VC92</accession>
<dbReference type="RefSeq" id="WP_027307993.1">
    <property type="nucleotide sequence ID" value="NZ_FQVG01000011.1"/>
</dbReference>
<name>A0A1M4VC92_9CLOT</name>
<dbReference type="Proteomes" id="UP000184423">
    <property type="component" value="Unassembled WGS sequence"/>
</dbReference>
<sequence length="66" mass="7048">MKKAYIDPQKCDRSPFCPAKRVCPVGAITQDKAGFFGGGISKVDESKCVGCGKCVSYCPARAITMK</sequence>
<dbReference type="InterPro" id="IPR017900">
    <property type="entry name" value="4Fe4S_Fe_S_CS"/>
</dbReference>
<keyword evidence="2" id="KW-0408">Iron</keyword>
<dbReference type="InterPro" id="IPR017896">
    <property type="entry name" value="4Fe4S_Fe-S-bd"/>
</dbReference>
<evidence type="ECO:0000256" key="2">
    <source>
        <dbReference type="ARBA" id="ARBA00023004"/>
    </source>
</evidence>
<dbReference type="AlphaFoldDB" id="A0A1M4VC92"/>
<feature type="domain" description="4Fe-4S ferredoxin-type" evidence="4">
    <location>
        <begin position="2"/>
        <end position="33"/>
    </location>
</feature>
<dbReference type="PROSITE" id="PS51379">
    <property type="entry name" value="4FE4S_FER_2"/>
    <property type="match status" value="2"/>
</dbReference>
<evidence type="ECO:0000313" key="5">
    <source>
        <dbReference type="EMBL" id="SHE66547.1"/>
    </source>
</evidence>
<dbReference type="SUPFAM" id="SSF54862">
    <property type="entry name" value="4Fe-4S ferredoxins"/>
    <property type="match status" value="1"/>
</dbReference>
<gene>
    <name evidence="5" type="ORF">SAMN02746091_00862</name>
</gene>
<feature type="domain" description="4Fe-4S ferredoxin-type" evidence="4">
    <location>
        <begin position="39"/>
        <end position="66"/>
    </location>
</feature>
<dbReference type="GO" id="GO:0051536">
    <property type="term" value="F:iron-sulfur cluster binding"/>
    <property type="evidence" value="ECO:0007669"/>
    <property type="project" value="UniProtKB-KW"/>
</dbReference>
<keyword evidence="6" id="KW-1185">Reference proteome</keyword>
<evidence type="ECO:0000256" key="1">
    <source>
        <dbReference type="ARBA" id="ARBA00022723"/>
    </source>
</evidence>
<evidence type="ECO:0000259" key="4">
    <source>
        <dbReference type="PROSITE" id="PS51379"/>
    </source>
</evidence>
<evidence type="ECO:0000256" key="3">
    <source>
        <dbReference type="ARBA" id="ARBA00023014"/>
    </source>
</evidence>
<keyword evidence="3" id="KW-0411">Iron-sulfur</keyword>